<organism evidence="1 2">
    <name type="scientific">Oopsacas minuta</name>
    <dbReference type="NCBI Taxonomy" id="111878"/>
    <lineage>
        <taxon>Eukaryota</taxon>
        <taxon>Metazoa</taxon>
        <taxon>Porifera</taxon>
        <taxon>Hexactinellida</taxon>
        <taxon>Hexasterophora</taxon>
        <taxon>Lyssacinosida</taxon>
        <taxon>Leucopsacidae</taxon>
        <taxon>Oopsacas</taxon>
    </lineage>
</organism>
<evidence type="ECO:0000313" key="2">
    <source>
        <dbReference type="Proteomes" id="UP001165289"/>
    </source>
</evidence>
<keyword evidence="2" id="KW-1185">Reference proteome</keyword>
<proteinExistence type="predicted"/>
<reference evidence="1 2" key="1">
    <citation type="journal article" date="2023" name="BMC Biol.">
        <title>The compact genome of the sponge Oopsacas minuta (Hexactinellida) is lacking key metazoan core genes.</title>
        <authorList>
            <person name="Santini S."/>
            <person name="Schenkelaars Q."/>
            <person name="Jourda C."/>
            <person name="Duchesne M."/>
            <person name="Belahbib H."/>
            <person name="Rocher C."/>
            <person name="Selva M."/>
            <person name="Riesgo A."/>
            <person name="Vervoort M."/>
            <person name="Leys S.P."/>
            <person name="Kodjabachian L."/>
            <person name="Le Bivic A."/>
            <person name="Borchiellini C."/>
            <person name="Claverie J.M."/>
            <person name="Renard E."/>
        </authorList>
    </citation>
    <scope>NUCLEOTIDE SEQUENCE [LARGE SCALE GENOMIC DNA]</scope>
    <source>
        <strain evidence="1">SPO-2</strain>
    </source>
</reference>
<sequence length="441" mass="50470">MGCASSSNTNTNSGEPSAKDLEALKKRQLTEVCIPHQYDDVVVEIGLNCRFKAKGPTVIFLFGGPGSHKGKAVEHFTTIMRFKYVNVETIIMEEIPKRSGLKEGEWTMSDLIAHYKRTPQDLKLEHLLRYTEDKIVSITEDDPNAVVVVDILPSLKFILSNNFMLETCKKDMDSFEFRVKVAFGINLHIEMESLLKNLDFSHNMLMQGGDSQNKGVGADEVDTRKAERRYQMHEDSVRPFREYFEEDGRMMTVDCSSGFFEAIWHAIQSTFVKQFNSRCFWPMETVLVFAMEGLDIFNSKMDMSTMRLVKIRDLVSEPQGNVEKQIKEIAKYVDSQVERCHYFILDPADTTFGKGNPDDLSSYSEAKDLVFYEKTEGLNNFTVHLNALVKDTNPSKKYFKAVCSLEDESLVFPANSDTEFTHRVCLCLSDKQAHLHEQFQH</sequence>
<name>A0AAV7JBQ5_9METZ</name>
<gene>
    <name evidence="1" type="ORF">LOD99_9441</name>
</gene>
<dbReference type="Gene3D" id="3.40.50.300">
    <property type="entry name" value="P-loop containing nucleotide triphosphate hydrolases"/>
    <property type="match status" value="1"/>
</dbReference>
<dbReference type="InterPro" id="IPR027417">
    <property type="entry name" value="P-loop_NTPase"/>
</dbReference>
<dbReference type="AlphaFoldDB" id="A0AAV7JBQ5"/>
<comment type="caution">
    <text evidence="1">The sequence shown here is derived from an EMBL/GenBank/DDBJ whole genome shotgun (WGS) entry which is preliminary data.</text>
</comment>
<evidence type="ECO:0000313" key="1">
    <source>
        <dbReference type="EMBL" id="KAI6646168.1"/>
    </source>
</evidence>
<dbReference type="EMBL" id="JAKMXF010000361">
    <property type="protein sequence ID" value="KAI6646168.1"/>
    <property type="molecule type" value="Genomic_DNA"/>
</dbReference>
<evidence type="ECO:0008006" key="3">
    <source>
        <dbReference type="Google" id="ProtNLM"/>
    </source>
</evidence>
<protein>
    <recommendedName>
        <fullName evidence="3">Adenylate kinase</fullName>
    </recommendedName>
</protein>
<accession>A0AAV7JBQ5</accession>
<dbReference type="Proteomes" id="UP001165289">
    <property type="component" value="Unassembled WGS sequence"/>
</dbReference>